<evidence type="ECO:0000256" key="5">
    <source>
        <dbReference type="ARBA" id="ARBA00022679"/>
    </source>
</evidence>
<dbReference type="InterPro" id="IPR041698">
    <property type="entry name" value="Methyltransf_25"/>
</dbReference>
<feature type="domain" description="Methyltransferase" evidence="8">
    <location>
        <begin position="95"/>
        <end position="186"/>
    </location>
</feature>
<evidence type="ECO:0000256" key="1">
    <source>
        <dbReference type="ARBA" id="ARBA00004496"/>
    </source>
</evidence>
<dbReference type="Pfam" id="PF13649">
    <property type="entry name" value="Methyltransf_25"/>
    <property type="match status" value="1"/>
</dbReference>
<dbReference type="GO" id="GO:0005737">
    <property type="term" value="C:cytoplasm"/>
    <property type="evidence" value="ECO:0007669"/>
    <property type="project" value="UniProtKB-SubCell"/>
</dbReference>
<keyword evidence="6" id="KW-0949">S-adenosyl-L-methionine</keyword>
<dbReference type="InterPro" id="IPR019410">
    <property type="entry name" value="Methyltransf_16"/>
</dbReference>
<reference evidence="9" key="1">
    <citation type="submission" date="2018-05" db="EMBL/GenBank/DDBJ databases">
        <authorList>
            <person name="Lanie J.A."/>
            <person name="Ng W.-L."/>
            <person name="Kazmierczak K.M."/>
            <person name="Andrzejewski T.M."/>
            <person name="Davidsen T.M."/>
            <person name="Wayne K.J."/>
            <person name="Tettelin H."/>
            <person name="Glass J.I."/>
            <person name="Rusch D."/>
            <person name="Podicherti R."/>
            <person name="Tsui H.-C.T."/>
            <person name="Winkler M.E."/>
        </authorList>
    </citation>
    <scope>NUCLEOTIDE SEQUENCE</scope>
</reference>
<keyword evidence="3" id="KW-0963">Cytoplasm</keyword>
<evidence type="ECO:0000259" key="8">
    <source>
        <dbReference type="Pfam" id="PF13649"/>
    </source>
</evidence>
<evidence type="ECO:0000256" key="2">
    <source>
        <dbReference type="ARBA" id="ARBA00012533"/>
    </source>
</evidence>
<evidence type="ECO:0000256" key="7">
    <source>
        <dbReference type="ARBA" id="ARBA00038126"/>
    </source>
</evidence>
<feature type="non-terminal residue" evidence="9">
    <location>
        <position position="1"/>
    </location>
</feature>
<comment type="similarity">
    <text evidence="7">Belongs to the methyltransferase superfamily. METTL18 family.</text>
</comment>
<organism evidence="9">
    <name type="scientific">marine metagenome</name>
    <dbReference type="NCBI Taxonomy" id="408172"/>
    <lineage>
        <taxon>unclassified sequences</taxon>
        <taxon>metagenomes</taxon>
        <taxon>ecological metagenomes</taxon>
    </lineage>
</organism>
<name>A0A382SQ16_9ZZZZ</name>
<evidence type="ECO:0000256" key="3">
    <source>
        <dbReference type="ARBA" id="ARBA00022490"/>
    </source>
</evidence>
<gene>
    <name evidence="9" type="ORF">METZ01_LOCUS364506</name>
</gene>
<dbReference type="PANTHER" id="PTHR14614:SF39">
    <property type="entry name" value="HISTIDINE PROTEIN METHYLTRANSFERASE 1 HOMOLOG"/>
    <property type="match status" value="1"/>
</dbReference>
<protein>
    <recommendedName>
        <fullName evidence="2">protein-histidine N-methyltransferase</fullName>
        <ecNumber evidence="2">2.1.1.85</ecNumber>
    </recommendedName>
</protein>
<proteinExistence type="inferred from homology"/>
<accession>A0A382SQ16</accession>
<evidence type="ECO:0000256" key="4">
    <source>
        <dbReference type="ARBA" id="ARBA00022603"/>
    </source>
</evidence>
<keyword evidence="5" id="KW-0808">Transferase</keyword>
<evidence type="ECO:0000313" key="9">
    <source>
        <dbReference type="EMBL" id="SVD11652.1"/>
    </source>
</evidence>
<sequence>LPSRSLTTKTAGICLCPRRRQARILPAIPTSRLSMPARNHRRVFGLKILNASHHRVRQLKRDGAVAEIHGNKFWNSSYLIMDYLKKNPLPKRSRVLEIGCGWGLLGLYCTKQFGNRAHGIDADKNVLPYLDLHADINEVRMTREEKTFNQLTTDYLRDFDVILGADICFWDEMTRQLFNLIKRAKKAGVKQVIISDPCRPPFSELASRCQKKLNQAEVVEKFLTRPVNASGEILIVS</sequence>
<dbReference type="EC" id="2.1.1.85" evidence="2"/>
<dbReference type="GO" id="GO:0032259">
    <property type="term" value="P:methylation"/>
    <property type="evidence" value="ECO:0007669"/>
    <property type="project" value="UniProtKB-KW"/>
</dbReference>
<dbReference type="EMBL" id="UINC01130527">
    <property type="protein sequence ID" value="SVD11652.1"/>
    <property type="molecule type" value="Genomic_DNA"/>
</dbReference>
<dbReference type="GO" id="GO:0018064">
    <property type="term" value="F:protein-L-histidine N-tele-methyltransferase activity"/>
    <property type="evidence" value="ECO:0007669"/>
    <property type="project" value="UniProtKB-EC"/>
</dbReference>
<dbReference type="CDD" id="cd02440">
    <property type="entry name" value="AdoMet_MTases"/>
    <property type="match status" value="1"/>
</dbReference>
<dbReference type="SUPFAM" id="SSF53335">
    <property type="entry name" value="S-adenosyl-L-methionine-dependent methyltransferases"/>
    <property type="match status" value="1"/>
</dbReference>
<dbReference type="PANTHER" id="PTHR14614">
    <property type="entry name" value="HEPATOCELLULAR CARCINOMA-ASSOCIATED ANTIGEN"/>
    <property type="match status" value="1"/>
</dbReference>
<keyword evidence="4" id="KW-0489">Methyltransferase</keyword>
<dbReference type="InterPro" id="IPR029063">
    <property type="entry name" value="SAM-dependent_MTases_sf"/>
</dbReference>
<evidence type="ECO:0000256" key="6">
    <source>
        <dbReference type="ARBA" id="ARBA00022691"/>
    </source>
</evidence>
<dbReference type="Gene3D" id="3.40.50.150">
    <property type="entry name" value="Vaccinia Virus protein VP39"/>
    <property type="match status" value="1"/>
</dbReference>
<dbReference type="AlphaFoldDB" id="A0A382SQ16"/>
<comment type="subcellular location">
    <subcellularLocation>
        <location evidence="1">Cytoplasm</location>
    </subcellularLocation>
</comment>